<gene>
    <name evidence="1" type="ORF">KDL01_01335</name>
</gene>
<protein>
    <recommendedName>
        <fullName evidence="3">Glycosyltransferase</fullName>
    </recommendedName>
</protein>
<dbReference type="EMBL" id="JAGSOG010000003">
    <property type="protein sequence ID" value="MBR7831881.1"/>
    <property type="molecule type" value="Genomic_DNA"/>
</dbReference>
<reference evidence="1" key="1">
    <citation type="submission" date="2021-04" db="EMBL/GenBank/DDBJ databases">
        <title>Genome based classification of Actinospica acidithermotolerans sp. nov., an actinobacterium isolated from an Indonesian hot spring.</title>
        <authorList>
            <person name="Kusuma A.B."/>
            <person name="Putra K.E."/>
            <person name="Nafisah S."/>
            <person name="Loh J."/>
            <person name="Nouioui I."/>
            <person name="Goodfellow M."/>
        </authorList>
    </citation>
    <scope>NUCLEOTIDE SEQUENCE</scope>
    <source>
        <strain evidence="1">CSCA 57</strain>
    </source>
</reference>
<evidence type="ECO:0008006" key="3">
    <source>
        <dbReference type="Google" id="ProtNLM"/>
    </source>
</evidence>
<dbReference type="AlphaFoldDB" id="A0A941IR31"/>
<dbReference type="RefSeq" id="WP_212526413.1">
    <property type="nucleotide sequence ID" value="NZ_JAGSOG010000003.1"/>
</dbReference>
<organism evidence="1 2">
    <name type="scientific">Actinospica durhamensis</name>
    <dbReference type="NCBI Taxonomy" id="1508375"/>
    <lineage>
        <taxon>Bacteria</taxon>
        <taxon>Bacillati</taxon>
        <taxon>Actinomycetota</taxon>
        <taxon>Actinomycetes</taxon>
        <taxon>Catenulisporales</taxon>
        <taxon>Actinospicaceae</taxon>
        <taxon>Actinospica</taxon>
    </lineage>
</organism>
<comment type="caution">
    <text evidence="1">The sequence shown here is derived from an EMBL/GenBank/DDBJ whole genome shotgun (WGS) entry which is preliminary data.</text>
</comment>
<name>A0A941IR31_9ACTN</name>
<sequence>MIHDDAVTVSVAVMTHPRRLAAAERLAAHHPELGLEIVVDPEPESGTSLSAALAAWSRADPTATHHLVLQDDVILCENFAEQLLYAVRSHPAAAISLFAEWGSRSATTVRLAAVRGQNAALAADPFTPTQALVLPTEWAAKFAAESVGEHGPDDVVMRRFLGTHKVPSIVTAPNLVDHDDRPSLTGNGFQGPRRSVWFAAHADLRAGAGGIAGDDLDQLPHVDWWRLVAEWFRCDPASEPGWFGAPLAERLPPELSAEVLHARYTEDLRRIDRDGALRETLTDIVLFELWRGYFALGLGAHTDPDLVAERLSAPGRSALATAFPGALRRCLAPETLDRLTPAGTELVIAAVLSAVRDTTAS</sequence>
<accession>A0A941IR31</accession>
<evidence type="ECO:0000313" key="1">
    <source>
        <dbReference type="EMBL" id="MBR7831881.1"/>
    </source>
</evidence>
<dbReference type="Proteomes" id="UP000675781">
    <property type="component" value="Unassembled WGS sequence"/>
</dbReference>
<keyword evidence="2" id="KW-1185">Reference proteome</keyword>
<evidence type="ECO:0000313" key="2">
    <source>
        <dbReference type="Proteomes" id="UP000675781"/>
    </source>
</evidence>
<proteinExistence type="predicted"/>